<dbReference type="PANTHER" id="PTHR30586:SF0">
    <property type="entry name" value="ION-TRANSLOCATING OXIDOREDUCTASE COMPLEX SUBUNIT E"/>
    <property type="match status" value="1"/>
</dbReference>
<dbReference type="HAMAP" id="MF_00478">
    <property type="entry name" value="RsxE_RnfE"/>
    <property type="match status" value="1"/>
</dbReference>
<comment type="similarity">
    <text evidence="8">Belongs to the NqrDE/RnfAE family.</text>
</comment>
<evidence type="ECO:0000256" key="5">
    <source>
        <dbReference type="ARBA" id="ARBA00022982"/>
    </source>
</evidence>
<evidence type="ECO:0000256" key="4">
    <source>
        <dbReference type="ARBA" id="ARBA00022967"/>
    </source>
</evidence>
<keyword evidence="6 8" id="KW-1133">Transmembrane helix</keyword>
<dbReference type="STRING" id="1121256.SAMN02746089_00544"/>
<sequence>MALFDSFKPCCGCNSSDPSDKEGLPCQSCGAAFKNGLWKENPTFVQVIGMCPTLAVSTAAINGLTMGAAATFVLFFSNVLISMFRKVIPDKIRIPVFIVVIATFTTIAGMLIKAYSPALDKALGIYIPLIVVNCIIMARAEAFAYKNTVLRSAADGLGMGLGFTMALFILGSIREILGNGTILGYPVLGSGYQKALIFIMPPGAFLVLGMLLGLFKFFELKAQDRKAR</sequence>
<evidence type="ECO:0000256" key="1">
    <source>
        <dbReference type="ARBA" id="ARBA00004127"/>
    </source>
</evidence>
<dbReference type="PANTHER" id="PTHR30586">
    <property type="entry name" value="ELECTRON TRANSPORT COMPLEX PROTEIN RNFE"/>
    <property type="match status" value="1"/>
</dbReference>
<dbReference type="NCBIfam" id="NF009070">
    <property type="entry name" value="PRK12405.1"/>
    <property type="match status" value="1"/>
</dbReference>
<dbReference type="GO" id="GO:0005886">
    <property type="term" value="C:plasma membrane"/>
    <property type="evidence" value="ECO:0007669"/>
    <property type="project" value="UniProtKB-SubCell"/>
</dbReference>
<dbReference type="Proteomes" id="UP000184088">
    <property type="component" value="Unassembled WGS sequence"/>
</dbReference>
<dbReference type="EMBL" id="FQVH01000003">
    <property type="protein sequence ID" value="SHE62223.1"/>
    <property type="molecule type" value="Genomic_DNA"/>
</dbReference>
<keyword evidence="2 8" id="KW-0813">Transport</keyword>
<evidence type="ECO:0000256" key="8">
    <source>
        <dbReference type="HAMAP-Rule" id="MF_00478"/>
    </source>
</evidence>
<gene>
    <name evidence="8" type="primary">rnfE</name>
    <name evidence="9" type="ORF">SAMN02746089_00544</name>
</gene>
<comment type="function">
    <text evidence="8">Part of a membrane-bound complex that couples electron transfer with translocation of ions across the membrane.</text>
</comment>
<dbReference type="RefSeq" id="WP_084110805.1">
    <property type="nucleotide sequence ID" value="NZ_FQVH01000003.1"/>
</dbReference>
<keyword evidence="5 8" id="KW-0249">Electron transport</keyword>
<dbReference type="AlphaFoldDB" id="A0A1M4V003"/>
<evidence type="ECO:0000256" key="7">
    <source>
        <dbReference type="ARBA" id="ARBA00023136"/>
    </source>
</evidence>
<feature type="transmembrane region" description="Helical" evidence="8">
    <location>
        <begin position="124"/>
        <end position="145"/>
    </location>
</feature>
<dbReference type="Pfam" id="PF02508">
    <property type="entry name" value="Rnf-Nqr"/>
    <property type="match status" value="1"/>
</dbReference>
<organism evidence="9 10">
    <name type="scientific">Caldanaerobius fijiensis DSM 17918</name>
    <dbReference type="NCBI Taxonomy" id="1121256"/>
    <lineage>
        <taxon>Bacteria</taxon>
        <taxon>Bacillati</taxon>
        <taxon>Bacillota</taxon>
        <taxon>Clostridia</taxon>
        <taxon>Thermoanaerobacterales</taxon>
        <taxon>Thermoanaerobacteraceae</taxon>
        <taxon>Caldanaerobius</taxon>
    </lineage>
</organism>
<dbReference type="PIRSF" id="PIRSF006102">
    <property type="entry name" value="NQR_DE"/>
    <property type="match status" value="1"/>
</dbReference>
<feature type="transmembrane region" description="Helical" evidence="8">
    <location>
        <begin position="59"/>
        <end position="80"/>
    </location>
</feature>
<feature type="transmembrane region" description="Helical" evidence="8">
    <location>
        <begin position="157"/>
        <end position="177"/>
    </location>
</feature>
<accession>A0A1M4V003</accession>
<dbReference type="EC" id="7.-.-.-" evidence="8"/>
<evidence type="ECO:0000256" key="2">
    <source>
        <dbReference type="ARBA" id="ARBA00022448"/>
    </source>
</evidence>
<proteinExistence type="inferred from homology"/>
<keyword evidence="4 8" id="KW-1278">Translocase</keyword>
<dbReference type="OrthoDB" id="9790976at2"/>
<keyword evidence="3 8" id="KW-0812">Transmembrane</keyword>
<protein>
    <recommendedName>
        <fullName evidence="8">Ion-translocating oxidoreductase complex subunit E</fullName>
        <ecNumber evidence="8">7.-.-.-</ecNumber>
    </recommendedName>
    <alternativeName>
        <fullName evidence="8">Rnf electron transport complex subunit E</fullName>
    </alternativeName>
</protein>
<keyword evidence="7 8" id="KW-0472">Membrane</keyword>
<dbReference type="InterPro" id="IPR010968">
    <property type="entry name" value="RnfE"/>
</dbReference>
<reference evidence="9 10" key="1">
    <citation type="submission" date="2016-11" db="EMBL/GenBank/DDBJ databases">
        <authorList>
            <person name="Jaros S."/>
            <person name="Januszkiewicz K."/>
            <person name="Wedrychowicz H."/>
        </authorList>
    </citation>
    <scope>NUCLEOTIDE SEQUENCE [LARGE SCALE GENOMIC DNA]</scope>
    <source>
        <strain evidence="9 10">DSM 17918</strain>
    </source>
</reference>
<comment type="subunit">
    <text evidence="8">The complex is composed of six subunits: RnfA, RnfB, RnfC, RnfD, RnfE and RnfG.</text>
</comment>
<dbReference type="NCBIfam" id="TIGR01948">
    <property type="entry name" value="rnfE"/>
    <property type="match status" value="1"/>
</dbReference>
<keyword evidence="8" id="KW-1003">Cell membrane</keyword>
<feature type="transmembrane region" description="Helical" evidence="8">
    <location>
        <begin position="92"/>
        <end position="112"/>
    </location>
</feature>
<name>A0A1M4V003_9THEO</name>
<evidence type="ECO:0000256" key="6">
    <source>
        <dbReference type="ARBA" id="ARBA00022989"/>
    </source>
</evidence>
<evidence type="ECO:0000313" key="9">
    <source>
        <dbReference type="EMBL" id="SHE62223.1"/>
    </source>
</evidence>
<feature type="transmembrane region" description="Helical" evidence="8">
    <location>
        <begin position="197"/>
        <end position="218"/>
    </location>
</feature>
<comment type="subcellular location">
    <subcellularLocation>
        <location evidence="8">Cell membrane</location>
        <topology evidence="8">Multi-pass membrane protein</topology>
    </subcellularLocation>
    <subcellularLocation>
        <location evidence="1">Endomembrane system</location>
        <topology evidence="1">Multi-pass membrane protein</topology>
    </subcellularLocation>
</comment>
<evidence type="ECO:0000256" key="3">
    <source>
        <dbReference type="ARBA" id="ARBA00022692"/>
    </source>
</evidence>
<dbReference type="GO" id="GO:0012505">
    <property type="term" value="C:endomembrane system"/>
    <property type="evidence" value="ECO:0007669"/>
    <property type="project" value="UniProtKB-SubCell"/>
</dbReference>
<dbReference type="GO" id="GO:0022900">
    <property type="term" value="P:electron transport chain"/>
    <property type="evidence" value="ECO:0007669"/>
    <property type="project" value="UniProtKB-UniRule"/>
</dbReference>
<keyword evidence="10" id="KW-1185">Reference proteome</keyword>
<evidence type="ECO:0000313" key="10">
    <source>
        <dbReference type="Proteomes" id="UP000184088"/>
    </source>
</evidence>
<dbReference type="InterPro" id="IPR003667">
    <property type="entry name" value="NqrDE/RnfAE"/>
</dbReference>